<evidence type="ECO:0000313" key="5">
    <source>
        <dbReference type="EMBL" id="KFM82319.1"/>
    </source>
</evidence>
<protein>
    <submittedName>
        <fullName evidence="5">Proto-oncogene tyrosine-protein kinase receptor Ret</fullName>
    </submittedName>
</protein>
<feature type="domain" description="Protein kinase" evidence="4">
    <location>
        <begin position="131"/>
        <end position="202"/>
    </location>
</feature>
<dbReference type="PROSITE" id="PS50011">
    <property type="entry name" value="PROTEIN_KINASE_DOM"/>
    <property type="match status" value="1"/>
</dbReference>
<dbReference type="GO" id="GO:0005886">
    <property type="term" value="C:plasma membrane"/>
    <property type="evidence" value="ECO:0007669"/>
    <property type="project" value="TreeGrafter"/>
</dbReference>
<dbReference type="GO" id="GO:0005524">
    <property type="term" value="F:ATP binding"/>
    <property type="evidence" value="ECO:0007669"/>
    <property type="project" value="UniProtKB-UniRule"/>
</dbReference>
<reference evidence="5 6" key="1">
    <citation type="submission" date="2013-11" db="EMBL/GenBank/DDBJ databases">
        <title>Genome sequencing of Stegodyphus mimosarum.</title>
        <authorList>
            <person name="Bechsgaard J."/>
        </authorList>
    </citation>
    <scope>NUCLEOTIDE SEQUENCE [LARGE SCALE GENOMIC DNA]</scope>
</reference>
<keyword evidence="3" id="KW-1133">Transmembrane helix</keyword>
<dbReference type="InterPro" id="IPR001245">
    <property type="entry name" value="Ser-Thr/Tyr_kinase_cat_dom"/>
</dbReference>
<dbReference type="STRING" id="407821.A0A087UY80"/>
<organism evidence="5 6">
    <name type="scientific">Stegodyphus mimosarum</name>
    <name type="common">African social velvet spider</name>
    <dbReference type="NCBI Taxonomy" id="407821"/>
    <lineage>
        <taxon>Eukaryota</taxon>
        <taxon>Metazoa</taxon>
        <taxon>Ecdysozoa</taxon>
        <taxon>Arthropoda</taxon>
        <taxon>Chelicerata</taxon>
        <taxon>Arachnida</taxon>
        <taxon>Araneae</taxon>
        <taxon>Araneomorphae</taxon>
        <taxon>Entelegynae</taxon>
        <taxon>Eresoidea</taxon>
        <taxon>Eresidae</taxon>
        <taxon>Stegodyphus</taxon>
    </lineage>
</organism>
<gene>
    <name evidence="5" type="ORF">X975_14197</name>
</gene>
<comment type="subcellular location">
    <subcellularLocation>
        <location evidence="1">Membrane</location>
        <topology evidence="1">Single-pass membrane protein</topology>
    </subcellularLocation>
</comment>
<dbReference type="OrthoDB" id="6423461at2759"/>
<keyword evidence="5" id="KW-0675">Receptor</keyword>
<dbReference type="InterPro" id="IPR017441">
    <property type="entry name" value="Protein_kinase_ATP_BS"/>
</dbReference>
<keyword evidence="5" id="KW-0808">Transferase</keyword>
<evidence type="ECO:0000256" key="1">
    <source>
        <dbReference type="ARBA" id="ARBA00004167"/>
    </source>
</evidence>
<dbReference type="InterPro" id="IPR011009">
    <property type="entry name" value="Kinase-like_dom_sf"/>
</dbReference>
<dbReference type="EMBL" id="KK122252">
    <property type="protein sequence ID" value="KFM82319.1"/>
    <property type="molecule type" value="Genomic_DNA"/>
</dbReference>
<dbReference type="Pfam" id="PF07714">
    <property type="entry name" value="PK_Tyr_Ser-Thr"/>
    <property type="match status" value="1"/>
</dbReference>
<evidence type="ECO:0000259" key="4">
    <source>
        <dbReference type="PROSITE" id="PS50011"/>
    </source>
</evidence>
<dbReference type="Gene3D" id="3.30.200.20">
    <property type="entry name" value="Phosphorylase Kinase, domain 1"/>
    <property type="match status" value="1"/>
</dbReference>
<keyword evidence="6" id="KW-1185">Reference proteome</keyword>
<dbReference type="PROSITE" id="PS00107">
    <property type="entry name" value="PROTEIN_KINASE_ATP"/>
    <property type="match status" value="1"/>
</dbReference>
<keyword evidence="2" id="KW-0067">ATP-binding</keyword>
<keyword evidence="3" id="KW-0472">Membrane</keyword>
<evidence type="ECO:0000256" key="2">
    <source>
        <dbReference type="PROSITE-ProRule" id="PRU10141"/>
    </source>
</evidence>
<dbReference type="PANTHER" id="PTHR24416:SF617">
    <property type="entry name" value="RET ONCOGENE, ISOFORM A"/>
    <property type="match status" value="1"/>
</dbReference>
<dbReference type="Proteomes" id="UP000054359">
    <property type="component" value="Unassembled WGS sequence"/>
</dbReference>
<dbReference type="InterPro" id="IPR050122">
    <property type="entry name" value="RTK"/>
</dbReference>
<evidence type="ECO:0000313" key="6">
    <source>
        <dbReference type="Proteomes" id="UP000054359"/>
    </source>
</evidence>
<keyword evidence="3" id="KW-0812">Transmembrane</keyword>
<keyword evidence="5" id="KW-0418">Kinase</keyword>
<dbReference type="InterPro" id="IPR000719">
    <property type="entry name" value="Prot_kinase_dom"/>
</dbReference>
<dbReference type="SUPFAM" id="SSF56112">
    <property type="entry name" value="Protein kinase-like (PK-like)"/>
    <property type="match status" value="1"/>
</dbReference>
<feature type="transmembrane region" description="Helical" evidence="3">
    <location>
        <begin position="66"/>
        <end position="86"/>
    </location>
</feature>
<name>A0A087UY80_STEMI</name>
<dbReference type="GO" id="GO:0043235">
    <property type="term" value="C:receptor complex"/>
    <property type="evidence" value="ECO:0007669"/>
    <property type="project" value="TreeGrafter"/>
</dbReference>
<dbReference type="AlphaFoldDB" id="A0A087UY80"/>
<accession>A0A087UY80</accession>
<sequence length="202" mass="22048">MSAAPCMCVSPNTCVCVNFSPPLKRARRPASRSRVKSVQESHTVPSLPMEYQDNEWTQCGAVCSSMIAVVSLVICGLVATAGFLICRHRFAKDKAQEFPNVTTPLNSLNQHTDRAAQDSNESKLEFPRDRLSLGETLGEGEFGRVVKGKARNIAGIPGVTTVAVKMLKENSSEAERKDLITEMNFLKEISHPNVVRLLGACT</sequence>
<dbReference type="GO" id="GO:0004714">
    <property type="term" value="F:transmembrane receptor protein tyrosine kinase activity"/>
    <property type="evidence" value="ECO:0007669"/>
    <property type="project" value="TreeGrafter"/>
</dbReference>
<keyword evidence="2" id="KW-0547">Nucleotide-binding</keyword>
<dbReference type="PANTHER" id="PTHR24416">
    <property type="entry name" value="TYROSINE-PROTEIN KINASE RECEPTOR"/>
    <property type="match status" value="1"/>
</dbReference>
<proteinExistence type="predicted"/>
<feature type="non-terminal residue" evidence="5">
    <location>
        <position position="202"/>
    </location>
</feature>
<evidence type="ECO:0000256" key="3">
    <source>
        <dbReference type="SAM" id="Phobius"/>
    </source>
</evidence>
<feature type="binding site" evidence="2">
    <location>
        <position position="165"/>
    </location>
    <ligand>
        <name>ATP</name>
        <dbReference type="ChEBI" id="CHEBI:30616"/>
    </ligand>
</feature>
<dbReference type="GO" id="GO:0007169">
    <property type="term" value="P:cell surface receptor protein tyrosine kinase signaling pathway"/>
    <property type="evidence" value="ECO:0007669"/>
    <property type="project" value="TreeGrafter"/>
</dbReference>